<sequence length="61" mass="6943">MELGDWRAQRTVHAPWTGSPHSPAGFASTEVEEQRRACCSCVREHGPDSLAQQLQRLRVRR</sequence>
<accession>A0A0A9TF92</accession>
<dbReference type="EMBL" id="GBRH01166958">
    <property type="protein sequence ID" value="JAE30938.1"/>
    <property type="molecule type" value="Transcribed_RNA"/>
</dbReference>
<reference evidence="1" key="1">
    <citation type="submission" date="2014-09" db="EMBL/GenBank/DDBJ databases">
        <authorList>
            <person name="Magalhaes I.L.F."/>
            <person name="Oliveira U."/>
            <person name="Santos F.R."/>
            <person name="Vidigal T.H.D.A."/>
            <person name="Brescovit A.D."/>
            <person name="Santos A.J."/>
        </authorList>
    </citation>
    <scope>NUCLEOTIDE SEQUENCE</scope>
    <source>
        <tissue evidence="1">Shoot tissue taken approximately 20 cm above the soil surface</tissue>
    </source>
</reference>
<proteinExistence type="predicted"/>
<protein>
    <submittedName>
        <fullName evidence="1">Uncharacterized protein</fullName>
    </submittedName>
</protein>
<name>A0A0A9TF92_ARUDO</name>
<organism evidence="1">
    <name type="scientific">Arundo donax</name>
    <name type="common">Giant reed</name>
    <name type="synonym">Donax arundinaceus</name>
    <dbReference type="NCBI Taxonomy" id="35708"/>
    <lineage>
        <taxon>Eukaryota</taxon>
        <taxon>Viridiplantae</taxon>
        <taxon>Streptophyta</taxon>
        <taxon>Embryophyta</taxon>
        <taxon>Tracheophyta</taxon>
        <taxon>Spermatophyta</taxon>
        <taxon>Magnoliopsida</taxon>
        <taxon>Liliopsida</taxon>
        <taxon>Poales</taxon>
        <taxon>Poaceae</taxon>
        <taxon>PACMAD clade</taxon>
        <taxon>Arundinoideae</taxon>
        <taxon>Arundineae</taxon>
        <taxon>Arundo</taxon>
    </lineage>
</organism>
<dbReference type="AlphaFoldDB" id="A0A0A9TF92"/>
<reference evidence="1" key="2">
    <citation type="journal article" date="2015" name="Data Brief">
        <title>Shoot transcriptome of the giant reed, Arundo donax.</title>
        <authorList>
            <person name="Barrero R.A."/>
            <person name="Guerrero F.D."/>
            <person name="Moolhuijzen P."/>
            <person name="Goolsby J.A."/>
            <person name="Tidwell J."/>
            <person name="Bellgard S.E."/>
            <person name="Bellgard M.I."/>
        </authorList>
    </citation>
    <scope>NUCLEOTIDE SEQUENCE</scope>
    <source>
        <tissue evidence="1">Shoot tissue taken approximately 20 cm above the soil surface</tissue>
    </source>
</reference>
<evidence type="ECO:0000313" key="1">
    <source>
        <dbReference type="EMBL" id="JAE30938.1"/>
    </source>
</evidence>